<accession>A0A8J1L5W9</accession>
<evidence type="ECO:0000313" key="3">
    <source>
        <dbReference type="Proteomes" id="UP000186698"/>
    </source>
</evidence>
<feature type="region of interest" description="Disordered" evidence="1">
    <location>
        <begin position="151"/>
        <end position="186"/>
    </location>
</feature>
<reference evidence="4" key="1">
    <citation type="submission" date="2025-08" db="UniProtKB">
        <authorList>
            <consortium name="RefSeq"/>
        </authorList>
    </citation>
    <scope>IDENTIFICATION</scope>
    <source>
        <strain evidence="4">J_2021</strain>
        <tissue evidence="4">Erythrocytes</tissue>
    </source>
</reference>
<name>A0A8J1L5W9_XENLA</name>
<keyword evidence="3" id="KW-1185">Reference proteome</keyword>
<dbReference type="AlphaFoldDB" id="A0A8J1L5W9"/>
<dbReference type="KEGG" id="xla:108696209"/>
<keyword evidence="2" id="KW-0472">Membrane</keyword>
<proteinExistence type="predicted"/>
<evidence type="ECO:0000256" key="2">
    <source>
        <dbReference type="SAM" id="Phobius"/>
    </source>
</evidence>
<keyword evidence="2" id="KW-1133">Transmembrane helix</keyword>
<dbReference type="RefSeq" id="XP_041424956.1">
    <property type="nucleotide sequence ID" value="XM_041569022.1"/>
</dbReference>
<keyword evidence="2" id="KW-0812">Transmembrane</keyword>
<organism evidence="3 4">
    <name type="scientific">Xenopus laevis</name>
    <name type="common">African clawed frog</name>
    <dbReference type="NCBI Taxonomy" id="8355"/>
    <lineage>
        <taxon>Eukaryota</taxon>
        <taxon>Metazoa</taxon>
        <taxon>Chordata</taxon>
        <taxon>Craniata</taxon>
        <taxon>Vertebrata</taxon>
        <taxon>Euteleostomi</taxon>
        <taxon>Amphibia</taxon>
        <taxon>Batrachia</taxon>
        <taxon>Anura</taxon>
        <taxon>Pipoidea</taxon>
        <taxon>Pipidae</taxon>
        <taxon>Xenopodinae</taxon>
        <taxon>Xenopus</taxon>
        <taxon>Xenopus</taxon>
    </lineage>
</organism>
<dbReference type="Proteomes" id="UP000186698">
    <property type="component" value="Chromosome 7L"/>
</dbReference>
<sequence>MLWKAHDRTVKSYPASQGVSKQAGPNPVAINKQRCSFANWCLFIIPWKPLELACDITVSHLEDSNDSSSIMRGASIKYIFLGAVIVIIIGALAEGVSVKKERKIKGKCQPGDKSCVENKVPLSNTKLKTSKSNMMTSFLYDLPFDNEPLATDESGSGYETDVGSGGESDVDSMIEEPKESSEKAYEKKRMNMMRFNKKGVKENFEI</sequence>
<gene>
    <name evidence="4" type="primary">LOC108696209</name>
</gene>
<dbReference type="GeneID" id="108696209"/>
<evidence type="ECO:0000256" key="1">
    <source>
        <dbReference type="SAM" id="MobiDB-lite"/>
    </source>
</evidence>
<feature type="compositionally biased region" description="Basic and acidic residues" evidence="1">
    <location>
        <begin position="175"/>
        <end position="186"/>
    </location>
</feature>
<protein>
    <submittedName>
        <fullName evidence="4">Uncharacterized protein LOC108696209</fullName>
    </submittedName>
</protein>
<feature type="transmembrane region" description="Helical" evidence="2">
    <location>
        <begin position="78"/>
        <end position="97"/>
    </location>
</feature>
<evidence type="ECO:0000313" key="4">
    <source>
        <dbReference type="RefSeq" id="XP_041424956.1"/>
    </source>
</evidence>